<dbReference type="KEGG" id="aob:I6H46_00745"/>
<dbReference type="Proteomes" id="UP000595871">
    <property type="component" value="Chromosome"/>
</dbReference>
<feature type="region of interest" description="Disordered" evidence="1">
    <location>
        <begin position="287"/>
        <end position="316"/>
    </location>
</feature>
<feature type="compositionally biased region" description="Basic and acidic residues" evidence="1">
    <location>
        <begin position="298"/>
        <end position="308"/>
    </location>
</feature>
<evidence type="ECO:0000256" key="1">
    <source>
        <dbReference type="SAM" id="MobiDB-lite"/>
    </source>
</evidence>
<keyword evidence="3" id="KW-1185">Reference proteome</keyword>
<organism evidence="2 3">
    <name type="scientific">Anaerococcus obesiensis</name>
    <dbReference type="NCBI Taxonomy" id="1287640"/>
    <lineage>
        <taxon>Bacteria</taxon>
        <taxon>Bacillati</taxon>
        <taxon>Bacillota</taxon>
        <taxon>Tissierellia</taxon>
        <taxon>Tissierellales</taxon>
        <taxon>Peptoniphilaceae</taxon>
        <taxon>Anaerococcus</taxon>
    </lineage>
</organism>
<sequence length="344" mass="39630">MKAKEKELEDKKSEENSKNEEINKLNEETNKLNQNIENINKNISDLKTKKDEAAKALAEASEELKLANELLEQKNQEFESYSTAKENLAKANRKVKAMKKVFEDLKKSKEDAENNLKLKNENLAKDEADFEIAQNIDVNNPQSYENIEEINKKVKAKENAQIALDKAKENLDRQKEKTNKLKDEFDEAKKRYAMALADFNFAQKDLERFMSVNINLDLDGGDLNGVLGNVAIKGQRNTKYKLPKPMKKGFKFLYWKDGDIIYYPNSEIYLKDNINLKAYWQELKEGKEKTQRPKQKIKTKDNQSKIKIESPSTNNPKTGVGNKISIILTSSLSGLLYALLRKRK</sequence>
<dbReference type="AlphaFoldDB" id="A0A7T7UU83"/>
<evidence type="ECO:0000313" key="2">
    <source>
        <dbReference type="EMBL" id="QQN56196.1"/>
    </source>
</evidence>
<dbReference type="EMBL" id="CP067016">
    <property type="protein sequence ID" value="QQN56196.1"/>
    <property type="molecule type" value="Genomic_DNA"/>
</dbReference>
<dbReference type="RefSeq" id="WP_200225910.1">
    <property type="nucleotide sequence ID" value="NZ_CP067016.1"/>
</dbReference>
<name>A0A7T7UU83_9FIRM</name>
<proteinExistence type="predicted"/>
<reference evidence="2 3" key="1">
    <citation type="submission" date="2020-12" db="EMBL/GenBank/DDBJ databases">
        <title>FDA dAtabase for Regulatory Grade micrObial Sequences (FDA-ARGOS): Supporting development and validation of Infectious Disease Dx tests.</title>
        <authorList>
            <person name="Sproer C."/>
            <person name="Gronow S."/>
            <person name="Severitt S."/>
            <person name="Schroder I."/>
            <person name="Tallon L."/>
            <person name="Sadzewicz L."/>
            <person name="Zhao X."/>
            <person name="Boylan J."/>
            <person name="Ott S."/>
            <person name="Bowen H."/>
            <person name="Vavikolanu K."/>
            <person name="Mehta A."/>
            <person name="Aluvathingal J."/>
            <person name="Nadendla S."/>
            <person name="Lowell S."/>
            <person name="Myers T."/>
            <person name="Yan Y."/>
            <person name="Sichtig H."/>
        </authorList>
    </citation>
    <scope>NUCLEOTIDE SEQUENCE [LARGE SCALE GENOMIC DNA]</scope>
    <source>
        <strain evidence="2 3">FDAARGOS_989</strain>
    </source>
</reference>
<gene>
    <name evidence="2" type="ORF">I6H46_00745</name>
</gene>
<feature type="region of interest" description="Disordered" evidence="1">
    <location>
        <begin position="1"/>
        <end position="26"/>
    </location>
</feature>
<evidence type="ECO:0000313" key="3">
    <source>
        <dbReference type="Proteomes" id="UP000595871"/>
    </source>
</evidence>
<accession>A0A7T7UU83</accession>
<protein>
    <submittedName>
        <fullName evidence="2">Uncharacterized protein</fullName>
    </submittedName>
</protein>